<gene>
    <name evidence="2" type="ORF">PNEJI1_003239</name>
</gene>
<feature type="compositionally biased region" description="Basic residues" evidence="1">
    <location>
        <begin position="150"/>
        <end position="160"/>
    </location>
</feature>
<dbReference type="AlphaFoldDB" id="L0P7R7"/>
<evidence type="ECO:0000256" key="1">
    <source>
        <dbReference type="SAM" id="MobiDB-lite"/>
    </source>
</evidence>
<evidence type="ECO:0000313" key="2">
    <source>
        <dbReference type="EMBL" id="CCJ28144.1"/>
    </source>
</evidence>
<dbReference type="InParanoid" id="L0P7R7"/>
<feature type="region of interest" description="Disordered" evidence="1">
    <location>
        <begin position="1"/>
        <end position="70"/>
    </location>
</feature>
<accession>L0P7R7</accession>
<dbReference type="VEuPathDB" id="FungiDB:PNEJI1_003239"/>
<dbReference type="Proteomes" id="UP000010422">
    <property type="component" value="Unassembled WGS sequence"/>
</dbReference>
<comment type="caution">
    <text evidence="2">The sequence shown here is derived from an EMBL/GenBank/DDBJ whole genome shotgun (WGS) entry which is preliminary data.</text>
</comment>
<name>L0P7R7_PNEJI</name>
<organism evidence="3">
    <name type="scientific">Pneumocystis jirovecii</name>
    <name type="common">Human pneumocystis pneumonia agent</name>
    <dbReference type="NCBI Taxonomy" id="42068"/>
    <lineage>
        <taxon>Eukaryota</taxon>
        <taxon>Fungi</taxon>
        <taxon>Dikarya</taxon>
        <taxon>Ascomycota</taxon>
        <taxon>Taphrinomycotina</taxon>
        <taxon>Pneumocystomycetes</taxon>
        <taxon>Pneumocystaceae</taxon>
        <taxon>Pneumocystis</taxon>
    </lineage>
</organism>
<feature type="compositionally biased region" description="Polar residues" evidence="1">
    <location>
        <begin position="99"/>
        <end position="112"/>
    </location>
</feature>
<feature type="compositionally biased region" description="Polar residues" evidence="1">
    <location>
        <begin position="19"/>
        <end position="49"/>
    </location>
</feature>
<dbReference type="EMBL" id="CAKM01000014">
    <property type="protein sequence ID" value="CCJ28144.1"/>
    <property type="molecule type" value="Genomic_DNA"/>
</dbReference>
<sequence length="205" mass="23449">MPRPVRHTKSSVLLEYGPSFSSGPQASSTPTQDPSNITWTSDLSPIETSEPNRDIDIQTNTSPDPFGFKEIQGIHPTLKIKHLKPLLNEPEVSDETPFSDFSSLSKNKSPFQESSSEEDSSPLPKQRSIRAKPKNLKYKENENENDNYYHKKKKIHQKTSKYIRNTNEFDIRKHAISSKSIIEYFKEVDKFELDVEDVPANHTSD</sequence>
<reference evidence="2 3" key="1">
    <citation type="journal article" date="2012" name="MBio">
        <title>De novo assembly of the Pneumocystis jirovecii genome from a single bronchoalveolar lavage fluid specimen from a patient.</title>
        <authorList>
            <person name="Cisse O.H."/>
            <person name="Pagni M."/>
            <person name="Hauser P.M."/>
        </authorList>
    </citation>
    <scope>NUCLEOTIDE SEQUENCE [LARGE SCALE GENOMIC DNA]</scope>
    <source>
        <strain evidence="2 3">SE8</strain>
    </source>
</reference>
<evidence type="ECO:0000313" key="3">
    <source>
        <dbReference type="Proteomes" id="UP000010422"/>
    </source>
</evidence>
<feature type="region of interest" description="Disordered" evidence="1">
    <location>
        <begin position="90"/>
        <end position="160"/>
    </location>
</feature>
<proteinExistence type="predicted"/>
<feature type="compositionally biased region" description="Basic residues" evidence="1">
    <location>
        <begin position="127"/>
        <end position="136"/>
    </location>
</feature>
<protein>
    <submittedName>
        <fullName evidence="2">Uncharacterized protein</fullName>
    </submittedName>
</protein>